<organism evidence="8 9">
    <name type="scientific">Paenibacillus lignilyticus</name>
    <dbReference type="NCBI Taxonomy" id="1172615"/>
    <lineage>
        <taxon>Bacteria</taxon>
        <taxon>Bacillati</taxon>
        <taxon>Bacillota</taxon>
        <taxon>Bacilli</taxon>
        <taxon>Bacillales</taxon>
        <taxon>Paenibacillaceae</taxon>
        <taxon>Paenibacillus</taxon>
    </lineage>
</organism>
<gene>
    <name evidence="8" type="ORF">I8J30_24605</name>
</gene>
<protein>
    <submittedName>
        <fullName evidence="8">DsbA family protein</fullName>
    </submittedName>
</protein>
<evidence type="ECO:0000256" key="2">
    <source>
        <dbReference type="ARBA" id="ARBA00022729"/>
    </source>
</evidence>
<dbReference type="Gene3D" id="3.40.30.10">
    <property type="entry name" value="Glutaredoxin"/>
    <property type="match status" value="1"/>
</dbReference>
<keyword evidence="9" id="KW-1185">Reference proteome</keyword>
<sequence length="233" mass="25917">MAKKIKTTPTRNNKGPSSKQLVLFTSIIVGLFVLLFIIGQATDKTGNSFQDAPAIINQPIEGDKDAKVSIVEFGDYKCPSCKAWGEQFYPKLKEAYMDSGKANFTYINVLFHGDESRLGAQAGEAVWSQNPEAFWPFHKALFQAQPAQDHDALWITTDKINEIAATVKPAIDLEKLNAAISSEAVQNEVSADEKLVQDYRVMQTPSIMINQVMVKDPFDYAAIVELIEEQLNE</sequence>
<dbReference type="RefSeq" id="WP_210662678.1">
    <property type="nucleotide sequence ID" value="NZ_JAGKSP010000013.1"/>
</dbReference>
<dbReference type="SUPFAM" id="SSF52833">
    <property type="entry name" value="Thioredoxin-like"/>
    <property type="match status" value="1"/>
</dbReference>
<comment type="caution">
    <text evidence="8">The sequence shown here is derived from an EMBL/GenBank/DDBJ whole genome shotgun (WGS) entry which is preliminary data.</text>
</comment>
<keyword evidence="3" id="KW-0560">Oxidoreductase</keyword>
<keyword evidence="4" id="KW-1015">Disulfide bond</keyword>
<feature type="domain" description="Thioredoxin-like fold" evidence="7">
    <location>
        <begin position="58"/>
        <end position="228"/>
    </location>
</feature>
<evidence type="ECO:0000256" key="6">
    <source>
        <dbReference type="SAM" id="Phobius"/>
    </source>
</evidence>
<keyword evidence="5" id="KW-0676">Redox-active center</keyword>
<evidence type="ECO:0000256" key="5">
    <source>
        <dbReference type="ARBA" id="ARBA00023284"/>
    </source>
</evidence>
<keyword evidence="6" id="KW-1133">Transmembrane helix</keyword>
<dbReference type="PANTHER" id="PTHR13887">
    <property type="entry name" value="GLUTATHIONE S-TRANSFERASE KAPPA"/>
    <property type="match status" value="1"/>
</dbReference>
<dbReference type="Pfam" id="PF13462">
    <property type="entry name" value="Thioredoxin_4"/>
    <property type="match status" value="1"/>
</dbReference>
<dbReference type="PANTHER" id="PTHR13887:SF14">
    <property type="entry name" value="DISULFIDE BOND FORMATION PROTEIN D"/>
    <property type="match status" value="1"/>
</dbReference>
<dbReference type="EMBL" id="JAGKSP010000013">
    <property type="protein sequence ID" value="MBP3965907.1"/>
    <property type="molecule type" value="Genomic_DNA"/>
</dbReference>
<proteinExistence type="inferred from homology"/>
<evidence type="ECO:0000313" key="8">
    <source>
        <dbReference type="EMBL" id="MBP3965907.1"/>
    </source>
</evidence>
<comment type="similarity">
    <text evidence="1">Belongs to the thioredoxin family. DsbA subfamily.</text>
</comment>
<keyword evidence="6" id="KW-0812">Transmembrane</keyword>
<evidence type="ECO:0000256" key="3">
    <source>
        <dbReference type="ARBA" id="ARBA00023002"/>
    </source>
</evidence>
<evidence type="ECO:0000313" key="9">
    <source>
        <dbReference type="Proteomes" id="UP000673394"/>
    </source>
</evidence>
<reference evidence="8 9" key="1">
    <citation type="submission" date="2021-04" db="EMBL/GenBank/DDBJ databases">
        <title>Paenibacillus sp. DLE-14 whole genome sequence.</title>
        <authorList>
            <person name="Ham Y.J."/>
        </authorList>
    </citation>
    <scope>NUCLEOTIDE SEQUENCE [LARGE SCALE GENOMIC DNA]</scope>
    <source>
        <strain evidence="8 9">DLE-14</strain>
    </source>
</reference>
<dbReference type="Proteomes" id="UP000673394">
    <property type="component" value="Unassembled WGS sequence"/>
</dbReference>
<evidence type="ECO:0000259" key="7">
    <source>
        <dbReference type="Pfam" id="PF13462"/>
    </source>
</evidence>
<dbReference type="InterPro" id="IPR036249">
    <property type="entry name" value="Thioredoxin-like_sf"/>
</dbReference>
<feature type="transmembrane region" description="Helical" evidence="6">
    <location>
        <begin position="21"/>
        <end position="39"/>
    </location>
</feature>
<evidence type="ECO:0000256" key="4">
    <source>
        <dbReference type="ARBA" id="ARBA00023157"/>
    </source>
</evidence>
<accession>A0ABS5CJ61</accession>
<evidence type="ECO:0000256" key="1">
    <source>
        <dbReference type="ARBA" id="ARBA00005791"/>
    </source>
</evidence>
<dbReference type="InterPro" id="IPR012336">
    <property type="entry name" value="Thioredoxin-like_fold"/>
</dbReference>
<keyword evidence="2" id="KW-0732">Signal</keyword>
<keyword evidence="6" id="KW-0472">Membrane</keyword>
<name>A0ABS5CJ61_9BACL</name>